<evidence type="ECO:0000313" key="2">
    <source>
        <dbReference type="EMBL" id="KAK9925329.1"/>
    </source>
</evidence>
<accession>A0AAW1WKJ8</accession>
<sequence>METKEKRNHQREELDHGIDGKRRVRQRHRYDHHTRRCSKHRRHVKVEDDDDVDIHRDQQPKGRYQSELCKVCRGRVNDASYLGANEIRKRRRKLEELSHDLKEDHNDLPLLLSSSTDSDVVVEWTSIEEIIDLENPYGHEAVEVTYRITLRNPFKRAE</sequence>
<gene>
    <name evidence="2" type="ORF">M0R45_033656</name>
</gene>
<proteinExistence type="predicted"/>
<dbReference type="Proteomes" id="UP001457282">
    <property type="component" value="Unassembled WGS sequence"/>
</dbReference>
<dbReference type="EMBL" id="JBEDUW010000006">
    <property type="protein sequence ID" value="KAK9925329.1"/>
    <property type="molecule type" value="Genomic_DNA"/>
</dbReference>
<protein>
    <submittedName>
        <fullName evidence="2">Uncharacterized protein</fullName>
    </submittedName>
</protein>
<evidence type="ECO:0000256" key="1">
    <source>
        <dbReference type="SAM" id="MobiDB-lite"/>
    </source>
</evidence>
<feature type="region of interest" description="Disordered" evidence="1">
    <location>
        <begin position="1"/>
        <end position="45"/>
    </location>
</feature>
<keyword evidence="3" id="KW-1185">Reference proteome</keyword>
<feature type="compositionally biased region" description="Basic residues" evidence="1">
    <location>
        <begin position="22"/>
        <end position="44"/>
    </location>
</feature>
<dbReference type="AlphaFoldDB" id="A0AAW1WKJ8"/>
<comment type="caution">
    <text evidence="2">The sequence shown here is derived from an EMBL/GenBank/DDBJ whole genome shotgun (WGS) entry which is preliminary data.</text>
</comment>
<feature type="compositionally biased region" description="Basic and acidic residues" evidence="1">
    <location>
        <begin position="1"/>
        <end position="21"/>
    </location>
</feature>
<name>A0AAW1WKJ8_RUBAR</name>
<evidence type="ECO:0000313" key="3">
    <source>
        <dbReference type="Proteomes" id="UP001457282"/>
    </source>
</evidence>
<reference evidence="2 3" key="1">
    <citation type="journal article" date="2023" name="G3 (Bethesda)">
        <title>A chromosome-length genome assembly and annotation of blackberry (Rubus argutus, cv. 'Hillquist').</title>
        <authorList>
            <person name="Bruna T."/>
            <person name="Aryal R."/>
            <person name="Dudchenko O."/>
            <person name="Sargent D.J."/>
            <person name="Mead D."/>
            <person name="Buti M."/>
            <person name="Cavallini A."/>
            <person name="Hytonen T."/>
            <person name="Andres J."/>
            <person name="Pham M."/>
            <person name="Weisz D."/>
            <person name="Mascagni F."/>
            <person name="Usai G."/>
            <person name="Natali L."/>
            <person name="Bassil N."/>
            <person name="Fernandez G.E."/>
            <person name="Lomsadze A."/>
            <person name="Armour M."/>
            <person name="Olukolu B."/>
            <person name="Poorten T."/>
            <person name="Britton C."/>
            <person name="Davik J."/>
            <person name="Ashrafi H."/>
            <person name="Aiden E.L."/>
            <person name="Borodovsky M."/>
            <person name="Worthington M."/>
        </authorList>
    </citation>
    <scope>NUCLEOTIDE SEQUENCE [LARGE SCALE GENOMIC DNA]</scope>
    <source>
        <strain evidence="2">PI 553951</strain>
    </source>
</reference>
<organism evidence="2 3">
    <name type="scientific">Rubus argutus</name>
    <name type="common">Southern blackberry</name>
    <dbReference type="NCBI Taxonomy" id="59490"/>
    <lineage>
        <taxon>Eukaryota</taxon>
        <taxon>Viridiplantae</taxon>
        <taxon>Streptophyta</taxon>
        <taxon>Embryophyta</taxon>
        <taxon>Tracheophyta</taxon>
        <taxon>Spermatophyta</taxon>
        <taxon>Magnoliopsida</taxon>
        <taxon>eudicotyledons</taxon>
        <taxon>Gunneridae</taxon>
        <taxon>Pentapetalae</taxon>
        <taxon>rosids</taxon>
        <taxon>fabids</taxon>
        <taxon>Rosales</taxon>
        <taxon>Rosaceae</taxon>
        <taxon>Rosoideae</taxon>
        <taxon>Rosoideae incertae sedis</taxon>
        <taxon>Rubus</taxon>
    </lineage>
</organism>